<dbReference type="InterPro" id="IPR011051">
    <property type="entry name" value="RmlC_Cupin_sf"/>
</dbReference>
<dbReference type="SUPFAM" id="SSF51182">
    <property type="entry name" value="RmlC-like cupins"/>
    <property type="match status" value="1"/>
</dbReference>
<accession>A0ABT7H306</accession>
<proteinExistence type="predicted"/>
<evidence type="ECO:0000313" key="1">
    <source>
        <dbReference type="EMBL" id="MDK9500288.1"/>
    </source>
</evidence>
<keyword evidence="2" id="KW-1185">Reference proteome</keyword>
<evidence type="ECO:0000313" key="2">
    <source>
        <dbReference type="Proteomes" id="UP001223390"/>
    </source>
</evidence>
<dbReference type="Gene3D" id="2.60.120.10">
    <property type="entry name" value="Jelly Rolls"/>
    <property type="match status" value="1"/>
</dbReference>
<name>A0ABT7H306_9ACTN</name>
<dbReference type="Proteomes" id="UP001223390">
    <property type="component" value="Unassembled WGS sequence"/>
</dbReference>
<dbReference type="InterPro" id="IPR014710">
    <property type="entry name" value="RmlC-like_jellyroll"/>
</dbReference>
<organism evidence="1 2">
    <name type="scientific">Streptomyces katrae</name>
    <dbReference type="NCBI Taxonomy" id="68223"/>
    <lineage>
        <taxon>Bacteria</taxon>
        <taxon>Bacillati</taxon>
        <taxon>Actinomycetota</taxon>
        <taxon>Actinomycetes</taxon>
        <taxon>Kitasatosporales</taxon>
        <taxon>Streptomycetaceae</taxon>
        <taxon>Streptomyces</taxon>
    </lineage>
</organism>
<dbReference type="RefSeq" id="WP_285345952.1">
    <property type="nucleotide sequence ID" value="NZ_JASITI010000059.1"/>
</dbReference>
<sequence>MTTHPHLAGFLTDLDAVIAEAPADATGALWRLTGTGRGLDANLIRLRPGTVIAEHAEPALDVLLVVVEGGGRIDTEDGPHRLRPHTACWLARGARRSLTAGPQGLAYLTVHTRRPGLGIGTSGRTADAAEGGETACLLHRVCPDCGRLATEPAARYCSHCGTALPD</sequence>
<comment type="caution">
    <text evidence="1">The sequence shown here is derived from an EMBL/GenBank/DDBJ whole genome shotgun (WGS) entry which is preliminary data.</text>
</comment>
<evidence type="ECO:0008006" key="3">
    <source>
        <dbReference type="Google" id="ProtNLM"/>
    </source>
</evidence>
<dbReference type="EMBL" id="JASITI010000059">
    <property type="protein sequence ID" value="MDK9500288.1"/>
    <property type="molecule type" value="Genomic_DNA"/>
</dbReference>
<gene>
    <name evidence="1" type="ORF">QEZ40_005919</name>
</gene>
<protein>
    <recommendedName>
        <fullName evidence="3">Cupin 2 conserved barrel domain-containing protein</fullName>
    </recommendedName>
</protein>
<reference evidence="1 2" key="1">
    <citation type="submission" date="2023-05" db="EMBL/GenBank/DDBJ databases">
        <title>Sequencing and Assembly of Streptomyces sp. NP73.</title>
        <authorList>
            <person name="Konwar A.N."/>
            <person name="Saikia K."/>
            <person name="Thakur D."/>
        </authorList>
    </citation>
    <scope>NUCLEOTIDE SEQUENCE [LARGE SCALE GENOMIC DNA]</scope>
    <source>
        <strain evidence="1 2">NP73</strain>
    </source>
</reference>